<dbReference type="GO" id="GO:0016020">
    <property type="term" value="C:membrane"/>
    <property type="evidence" value="ECO:0007669"/>
    <property type="project" value="UniProtKB-SubCell"/>
</dbReference>
<keyword evidence="5 6" id="KW-0472">Membrane</keyword>
<evidence type="ECO:0000256" key="4">
    <source>
        <dbReference type="ARBA" id="ARBA00022989"/>
    </source>
</evidence>
<dbReference type="GO" id="GO:0022857">
    <property type="term" value="F:transmembrane transporter activity"/>
    <property type="evidence" value="ECO:0007669"/>
    <property type="project" value="InterPro"/>
</dbReference>
<dbReference type="GeneID" id="89926660"/>
<evidence type="ECO:0000256" key="5">
    <source>
        <dbReference type="ARBA" id="ARBA00023136"/>
    </source>
</evidence>
<feature type="transmembrane region" description="Helical" evidence="6">
    <location>
        <begin position="200"/>
        <end position="220"/>
    </location>
</feature>
<keyword evidence="3 6" id="KW-0812">Transmembrane</keyword>
<keyword evidence="2" id="KW-0813">Transport</keyword>
<protein>
    <recommendedName>
        <fullName evidence="9">Major facilitator superfamily (MFS) profile domain-containing protein</fullName>
    </recommendedName>
</protein>
<dbReference type="InterPro" id="IPR011701">
    <property type="entry name" value="MFS"/>
</dbReference>
<organism evidence="7 8">
    <name type="scientific">Saxophila tyrrhenica</name>
    <dbReference type="NCBI Taxonomy" id="1690608"/>
    <lineage>
        <taxon>Eukaryota</taxon>
        <taxon>Fungi</taxon>
        <taxon>Dikarya</taxon>
        <taxon>Ascomycota</taxon>
        <taxon>Pezizomycotina</taxon>
        <taxon>Dothideomycetes</taxon>
        <taxon>Dothideomycetidae</taxon>
        <taxon>Mycosphaerellales</taxon>
        <taxon>Extremaceae</taxon>
        <taxon>Saxophila</taxon>
    </lineage>
</organism>
<dbReference type="RefSeq" id="XP_064658689.1">
    <property type="nucleotide sequence ID" value="XM_064802564.1"/>
</dbReference>
<dbReference type="PANTHER" id="PTHR43791:SF75">
    <property type="entry name" value="TRANSPORTER, PUTATIVE (AFU_ORTHOLOGUE AFUA_2G00110)-RELATED"/>
    <property type="match status" value="1"/>
</dbReference>
<sequence>MDKNNMSSQLEHADKSGEEYTHRIDVTTEQEASIRKHFDRRVVPIVCTLYVLSYLDRGNIGNAKTAGADEDLGLDDSEWTWVLNAFYICYVCFEWTTILWKIFPAHIYVAALCLLWGACAMSAGSVQDMSHLIACRAFLGIFEASFGAGAPYFLSLFYQRTELAFRTSLLLGMAPLANTFASALAYGISQIQGSLAPWRLIFLIEGAPTVLFAPVVFFLLPDSPGTAKFLTEEEQRHALERFKTLDHTAKNHIHWKQFLAGATDYRNIMHMLIHFMCNFSFAGLSNFLPTIVEGMGYESINAQGLTAPVYFTSFLCCVAAALISDRWGKRGFVIMAFAGTGCIGYLLLAALEHERYNNITWLLNNNTNESKRGAGLAILAIFGQCSSFLSSAMFPDADAPFFVKGNAIGCGFTGSIVLLAAGLYFRMRYLNKQKDALHGTATDNEQLDVTDLGESHPGFRYLL</sequence>
<reference evidence="7 8" key="1">
    <citation type="submission" date="2023-08" db="EMBL/GenBank/DDBJ databases">
        <title>Black Yeasts Isolated from many extreme environments.</title>
        <authorList>
            <person name="Coleine C."/>
            <person name="Stajich J.E."/>
            <person name="Selbmann L."/>
        </authorList>
    </citation>
    <scope>NUCLEOTIDE SEQUENCE [LARGE SCALE GENOMIC DNA]</scope>
    <source>
        <strain evidence="7 8">CCFEE 5935</strain>
    </source>
</reference>
<dbReference type="InterPro" id="IPR036259">
    <property type="entry name" value="MFS_trans_sf"/>
</dbReference>
<dbReference type="FunFam" id="1.20.1250.20:FF:000018">
    <property type="entry name" value="MFS transporter permease"/>
    <property type="match status" value="1"/>
</dbReference>
<accession>A0AAV9P862</accession>
<feature type="transmembrane region" description="Helical" evidence="6">
    <location>
        <begin position="106"/>
        <end position="126"/>
    </location>
</feature>
<feature type="transmembrane region" description="Helical" evidence="6">
    <location>
        <begin position="330"/>
        <end position="351"/>
    </location>
</feature>
<evidence type="ECO:0000313" key="8">
    <source>
        <dbReference type="Proteomes" id="UP001337655"/>
    </source>
</evidence>
<evidence type="ECO:0000256" key="6">
    <source>
        <dbReference type="SAM" id="Phobius"/>
    </source>
</evidence>
<keyword evidence="8" id="KW-1185">Reference proteome</keyword>
<feature type="transmembrane region" description="Helical" evidence="6">
    <location>
        <begin position="138"/>
        <end position="158"/>
    </location>
</feature>
<evidence type="ECO:0008006" key="9">
    <source>
        <dbReference type="Google" id="ProtNLM"/>
    </source>
</evidence>
<evidence type="ECO:0000256" key="3">
    <source>
        <dbReference type="ARBA" id="ARBA00022692"/>
    </source>
</evidence>
<gene>
    <name evidence="7" type="ORF">LTR77_005318</name>
</gene>
<dbReference type="SUPFAM" id="SSF103473">
    <property type="entry name" value="MFS general substrate transporter"/>
    <property type="match status" value="1"/>
</dbReference>
<comment type="subcellular location">
    <subcellularLocation>
        <location evidence="1">Membrane</location>
        <topology evidence="1">Multi-pass membrane protein</topology>
    </subcellularLocation>
</comment>
<evidence type="ECO:0000256" key="2">
    <source>
        <dbReference type="ARBA" id="ARBA00022448"/>
    </source>
</evidence>
<feature type="transmembrane region" description="Helical" evidence="6">
    <location>
        <begin position="304"/>
        <end position="324"/>
    </location>
</feature>
<keyword evidence="4 6" id="KW-1133">Transmembrane helix</keyword>
<dbReference type="PANTHER" id="PTHR43791">
    <property type="entry name" value="PERMEASE-RELATED"/>
    <property type="match status" value="1"/>
</dbReference>
<name>A0AAV9P862_9PEZI</name>
<dbReference type="Proteomes" id="UP001337655">
    <property type="component" value="Unassembled WGS sequence"/>
</dbReference>
<feature type="transmembrane region" description="Helical" evidence="6">
    <location>
        <begin position="268"/>
        <end position="292"/>
    </location>
</feature>
<feature type="transmembrane region" description="Helical" evidence="6">
    <location>
        <begin position="164"/>
        <end position="188"/>
    </location>
</feature>
<dbReference type="Pfam" id="PF07690">
    <property type="entry name" value="MFS_1"/>
    <property type="match status" value="1"/>
</dbReference>
<dbReference type="Gene3D" id="1.20.1250.20">
    <property type="entry name" value="MFS general substrate transporter like domains"/>
    <property type="match status" value="2"/>
</dbReference>
<proteinExistence type="predicted"/>
<dbReference type="AlphaFoldDB" id="A0AAV9P862"/>
<evidence type="ECO:0000313" key="7">
    <source>
        <dbReference type="EMBL" id="KAK5169343.1"/>
    </source>
</evidence>
<dbReference type="EMBL" id="JAVRRT010000008">
    <property type="protein sequence ID" value="KAK5169343.1"/>
    <property type="molecule type" value="Genomic_DNA"/>
</dbReference>
<evidence type="ECO:0000256" key="1">
    <source>
        <dbReference type="ARBA" id="ARBA00004141"/>
    </source>
</evidence>
<comment type="caution">
    <text evidence="7">The sequence shown here is derived from an EMBL/GenBank/DDBJ whole genome shotgun (WGS) entry which is preliminary data.</text>
</comment>
<feature type="transmembrane region" description="Helical" evidence="6">
    <location>
        <begin position="406"/>
        <end position="425"/>
    </location>
</feature>